<evidence type="ECO:0000256" key="4">
    <source>
        <dbReference type="ARBA" id="ARBA00022801"/>
    </source>
</evidence>
<dbReference type="FunFam" id="1.50.10.10:FF:000055">
    <property type="entry name" value="alpha-1,2-Mannosidase"/>
    <property type="match status" value="1"/>
</dbReference>
<dbReference type="EMBL" id="AZBU02000007">
    <property type="protein sequence ID" value="TKR70332.1"/>
    <property type="molecule type" value="Genomic_DNA"/>
</dbReference>
<feature type="binding site" evidence="7">
    <location>
        <position position="575"/>
    </location>
    <ligand>
        <name>Ca(2+)</name>
        <dbReference type="ChEBI" id="CHEBI:29108"/>
    </ligand>
</feature>
<accession>A0A4U5MLW9</accession>
<dbReference type="InterPro" id="IPR001382">
    <property type="entry name" value="Glyco_hydro_47"/>
</dbReference>
<dbReference type="GO" id="GO:0005975">
    <property type="term" value="P:carbohydrate metabolic process"/>
    <property type="evidence" value="ECO:0007669"/>
    <property type="project" value="InterPro"/>
</dbReference>
<evidence type="ECO:0000256" key="9">
    <source>
        <dbReference type="RuleBase" id="RU361193"/>
    </source>
</evidence>
<keyword evidence="7" id="KW-0106">Calcium</keyword>
<dbReference type="OrthoDB" id="8118055at2759"/>
<dbReference type="GO" id="GO:0005783">
    <property type="term" value="C:endoplasmic reticulum"/>
    <property type="evidence" value="ECO:0007669"/>
    <property type="project" value="TreeGrafter"/>
</dbReference>
<dbReference type="STRING" id="34508.A0A4U5MLW9"/>
<dbReference type="AlphaFoldDB" id="A0A4U5MLW9"/>
<evidence type="ECO:0000256" key="3">
    <source>
        <dbReference type="ARBA" id="ARBA00007658"/>
    </source>
</evidence>
<feature type="active site" evidence="6">
    <location>
        <position position="356"/>
    </location>
</feature>
<dbReference type="InterPro" id="IPR050749">
    <property type="entry name" value="Glycosyl_Hydrolase_47"/>
</dbReference>
<evidence type="ECO:0000256" key="7">
    <source>
        <dbReference type="PIRSR" id="PIRSR601382-2"/>
    </source>
</evidence>
<keyword evidence="9" id="KW-0326">Glycosidase</keyword>
<dbReference type="Gene3D" id="1.50.10.10">
    <property type="match status" value="1"/>
</dbReference>
<keyword evidence="5 8" id="KW-1015">Disulfide bond</keyword>
<evidence type="ECO:0000256" key="2">
    <source>
        <dbReference type="ARBA" id="ARBA00004922"/>
    </source>
</evidence>
<comment type="pathway">
    <text evidence="2">Protein modification; protein glycosylation.</text>
</comment>
<comment type="similarity">
    <text evidence="3 9">Belongs to the glycosyl hydrolase 47 family.</text>
</comment>
<keyword evidence="4 9" id="KW-0378">Hydrolase</keyword>
<dbReference type="InterPro" id="IPR036026">
    <property type="entry name" value="Seven-hairpin_glycosidases"/>
</dbReference>
<proteinExistence type="inferred from homology"/>
<sequence>MKTVHLNKKAVGLVLLTVGVLSLVVLATIGTGENIEEFETHGPVLRDVNLRRKFEKKPPVVDTGDHAGEVDEIDKAAGLNELIEKAKKLKAQRARKEGKLESGKEVVDEEPVVEKPVVDKPHTGPSPAEAEEDSQRREKVKQMMLHAWNGYKNYTWGANELKPLAKESHSQGIFGGAGMAASIVDAADTLYIMGLETEYNDAREFIRDNWSMSKATSTLSVFETNIRFLGGMLALYGLTREKFYVDKAKEIADTLMPAFETASGIPKSNLNPVTKYVNNYGWAAGGSSILSEFGSLHLEFAYLSNVTGNPIYYQKIKKIRDVLDAVDKPDGLYSNYMSPETGKWTTMHMSLGALGDSFYEYLIKSWLQTGKKDEQAKKMYFDVSDAIQKKMVFTSKGGLTYVAELRNGNPEHKMGHLACFVTGMFALEAEHSEDPARKEKVMKLAEELGRTCHESYIRAASGIGPEMFYFDNYQEATTNGGDHGYIQRPEVIEGWFYLWRLTHKKVYKEWVWNAMMAIEKHCKVDAGYAGLRNVYKPEEGHDDVMQSFFFAETLKYGYLTFADDKIPLDQWVFNTEAHPLPIDRS</sequence>
<name>A0A4U5MLW9_STECR</name>
<comment type="cofactor">
    <cofactor evidence="1 7">
        <name>Ca(2+)</name>
        <dbReference type="ChEBI" id="CHEBI:29108"/>
    </cofactor>
</comment>
<organism evidence="11 12">
    <name type="scientific">Steinernema carpocapsae</name>
    <name type="common">Entomopathogenic nematode</name>
    <dbReference type="NCBI Taxonomy" id="34508"/>
    <lineage>
        <taxon>Eukaryota</taxon>
        <taxon>Metazoa</taxon>
        <taxon>Ecdysozoa</taxon>
        <taxon>Nematoda</taxon>
        <taxon>Chromadorea</taxon>
        <taxon>Rhabditida</taxon>
        <taxon>Tylenchina</taxon>
        <taxon>Panagrolaimomorpha</taxon>
        <taxon>Strongyloidoidea</taxon>
        <taxon>Steinernematidae</taxon>
        <taxon>Steinernema</taxon>
    </lineage>
</organism>
<evidence type="ECO:0000256" key="8">
    <source>
        <dbReference type="PIRSR" id="PIRSR601382-3"/>
    </source>
</evidence>
<dbReference type="Proteomes" id="UP000298663">
    <property type="component" value="Unassembled WGS sequence"/>
</dbReference>
<comment type="caution">
    <text evidence="11">The sequence shown here is derived from an EMBL/GenBank/DDBJ whole genome shotgun (WGS) entry which is preliminary data.</text>
</comment>
<evidence type="ECO:0000256" key="6">
    <source>
        <dbReference type="PIRSR" id="PIRSR601382-1"/>
    </source>
</evidence>
<evidence type="ECO:0000256" key="10">
    <source>
        <dbReference type="SAM" id="MobiDB-lite"/>
    </source>
</evidence>
<feature type="active site" evidence="6">
    <location>
        <position position="490"/>
    </location>
</feature>
<feature type="region of interest" description="Disordered" evidence="10">
    <location>
        <begin position="93"/>
        <end position="136"/>
    </location>
</feature>
<dbReference type="GO" id="GO:0000139">
    <property type="term" value="C:Golgi membrane"/>
    <property type="evidence" value="ECO:0007669"/>
    <property type="project" value="TreeGrafter"/>
</dbReference>
<dbReference type="GO" id="GO:0005509">
    <property type="term" value="F:calcium ion binding"/>
    <property type="evidence" value="ECO:0007669"/>
    <property type="project" value="InterPro"/>
</dbReference>
<evidence type="ECO:0000256" key="5">
    <source>
        <dbReference type="ARBA" id="ARBA00023157"/>
    </source>
</evidence>
<evidence type="ECO:0000256" key="1">
    <source>
        <dbReference type="ARBA" id="ARBA00001913"/>
    </source>
</evidence>
<evidence type="ECO:0000313" key="11">
    <source>
        <dbReference type="EMBL" id="TKR70332.1"/>
    </source>
</evidence>
<dbReference type="GO" id="GO:0004571">
    <property type="term" value="F:mannosyl-oligosaccharide 1,2-alpha-mannosidase activity"/>
    <property type="evidence" value="ECO:0007669"/>
    <property type="project" value="InterPro"/>
</dbReference>
<dbReference type="SUPFAM" id="SSF48225">
    <property type="entry name" value="Seven-hairpin glycosidases"/>
    <property type="match status" value="1"/>
</dbReference>
<keyword evidence="7" id="KW-0479">Metal-binding</keyword>
<dbReference type="PANTHER" id="PTHR11742">
    <property type="entry name" value="MANNOSYL-OLIGOSACCHARIDE ALPHA-1,2-MANNOSIDASE-RELATED"/>
    <property type="match status" value="1"/>
</dbReference>
<reference evidence="11 12" key="2">
    <citation type="journal article" date="2019" name="G3 (Bethesda)">
        <title>Hybrid Assembly of the Genome of the Entomopathogenic Nematode Steinernema carpocapsae Identifies the X-Chromosome.</title>
        <authorList>
            <person name="Serra L."/>
            <person name="Macchietto M."/>
            <person name="Macias-Munoz A."/>
            <person name="McGill C.J."/>
            <person name="Rodriguez I.M."/>
            <person name="Rodriguez B."/>
            <person name="Murad R."/>
            <person name="Mortazavi A."/>
        </authorList>
    </citation>
    <scope>NUCLEOTIDE SEQUENCE [LARGE SCALE GENOMIC DNA]</scope>
    <source>
        <strain evidence="11 12">ALL</strain>
    </source>
</reference>
<feature type="disulfide bond" evidence="8">
    <location>
        <begin position="419"/>
        <end position="452"/>
    </location>
</feature>
<dbReference type="PANTHER" id="PTHR11742:SF96">
    <property type="entry name" value="MANNOSYL-OLIGOSACCHARIDE 1,2-ALPHA-MANNOSIDASE C52E4.5"/>
    <property type="match status" value="1"/>
</dbReference>
<protein>
    <recommendedName>
        <fullName evidence="9">alpha-1,2-Mannosidase</fullName>
        <ecNumber evidence="9">3.2.1.-</ecNumber>
    </recommendedName>
</protein>
<reference evidence="11 12" key="1">
    <citation type="journal article" date="2015" name="Genome Biol.">
        <title>Comparative genomics of Steinernema reveals deeply conserved gene regulatory networks.</title>
        <authorList>
            <person name="Dillman A.R."/>
            <person name="Macchietto M."/>
            <person name="Porter C.F."/>
            <person name="Rogers A."/>
            <person name="Williams B."/>
            <person name="Antoshechkin I."/>
            <person name="Lee M.M."/>
            <person name="Goodwin Z."/>
            <person name="Lu X."/>
            <person name="Lewis E.E."/>
            <person name="Goodrich-Blair H."/>
            <person name="Stock S.P."/>
            <person name="Adams B.J."/>
            <person name="Sternberg P.W."/>
            <person name="Mortazavi A."/>
        </authorList>
    </citation>
    <scope>NUCLEOTIDE SEQUENCE [LARGE SCALE GENOMIC DNA]</scope>
    <source>
        <strain evidence="11 12">ALL</strain>
    </source>
</reference>
<dbReference type="InterPro" id="IPR012341">
    <property type="entry name" value="6hp_glycosidase-like_sf"/>
</dbReference>
<dbReference type="EC" id="3.2.1.-" evidence="9"/>
<dbReference type="PRINTS" id="PR00747">
    <property type="entry name" value="GLYHDRLASE47"/>
</dbReference>
<gene>
    <name evidence="11" type="ORF">L596_022371</name>
</gene>
<feature type="active site" description="Proton donor" evidence="6">
    <location>
        <position position="466"/>
    </location>
</feature>
<evidence type="ECO:0000313" key="12">
    <source>
        <dbReference type="Proteomes" id="UP000298663"/>
    </source>
</evidence>
<feature type="active site" description="Proton donor" evidence="6">
    <location>
        <position position="223"/>
    </location>
</feature>
<keyword evidence="12" id="KW-1185">Reference proteome</keyword>
<feature type="compositionally biased region" description="Basic and acidic residues" evidence="10">
    <location>
        <begin position="94"/>
        <end position="122"/>
    </location>
</feature>
<dbReference type="Pfam" id="PF01532">
    <property type="entry name" value="Glyco_hydro_47"/>
    <property type="match status" value="1"/>
</dbReference>